<evidence type="ECO:0000313" key="2">
    <source>
        <dbReference type="Proteomes" id="UP000435138"/>
    </source>
</evidence>
<dbReference type="Proteomes" id="UP000435138">
    <property type="component" value="Unassembled WGS sequence"/>
</dbReference>
<organism evidence="1 2">
    <name type="scientific">Endobacterium cereale</name>
    <dbReference type="NCBI Taxonomy" id="2663029"/>
    <lineage>
        <taxon>Bacteria</taxon>
        <taxon>Pseudomonadati</taxon>
        <taxon>Pseudomonadota</taxon>
        <taxon>Alphaproteobacteria</taxon>
        <taxon>Hyphomicrobiales</taxon>
        <taxon>Rhizobiaceae</taxon>
        <taxon>Endobacterium</taxon>
    </lineage>
</organism>
<comment type="caution">
    <text evidence="1">The sequence shown here is derived from an EMBL/GenBank/DDBJ whole genome shotgun (WGS) entry which is preliminary data.</text>
</comment>
<evidence type="ECO:0000313" key="1">
    <source>
        <dbReference type="EMBL" id="MQY46259.1"/>
    </source>
</evidence>
<dbReference type="AlphaFoldDB" id="A0A6A8A5Y2"/>
<reference evidence="1 2" key="1">
    <citation type="submission" date="2019-11" db="EMBL/GenBank/DDBJ databases">
        <title>Genome analysis of Rhizobacterium cereale a novel genus and species isolated from maize roots in North Spain.</title>
        <authorList>
            <person name="Menendez E."/>
            <person name="Flores-Felix J.D."/>
            <person name="Ramirez-Bahena M.-H."/>
            <person name="Igual J.M."/>
            <person name="Garcia-Fraile P."/>
            <person name="Peix A."/>
            <person name="Velazquez E."/>
        </authorList>
    </citation>
    <scope>NUCLEOTIDE SEQUENCE [LARGE SCALE GENOMIC DNA]</scope>
    <source>
        <strain evidence="1 2">RZME27</strain>
    </source>
</reference>
<dbReference type="RefSeq" id="WP_209018669.1">
    <property type="nucleotide sequence ID" value="NZ_WIXI01000040.1"/>
</dbReference>
<name>A0A6A8A5Y2_9HYPH</name>
<keyword evidence="2" id="KW-1185">Reference proteome</keyword>
<proteinExistence type="predicted"/>
<dbReference type="EMBL" id="WIXI01000040">
    <property type="protein sequence ID" value="MQY46259.1"/>
    <property type="molecule type" value="Genomic_DNA"/>
</dbReference>
<accession>A0A6A8A5Y2</accession>
<gene>
    <name evidence="1" type="ORF">GAO09_09375</name>
</gene>
<protein>
    <submittedName>
        <fullName evidence="1">Uncharacterized protein</fullName>
    </submittedName>
</protein>
<sequence>MGIPSSDRPFLTDPCLPGAAYCQPTDDCDVFEDSAASETVPEAFLDWRWAMPMTALSASPPLNAAEQPAFDAMHAIAALDVEDSVGFVELDGFLIDQQMADAAFGAALTVAAA</sequence>